<organism evidence="10 11">
    <name type="scientific">Cupriavidus numazuensis</name>
    <dbReference type="NCBI Taxonomy" id="221992"/>
    <lineage>
        <taxon>Bacteria</taxon>
        <taxon>Pseudomonadati</taxon>
        <taxon>Pseudomonadota</taxon>
        <taxon>Betaproteobacteria</taxon>
        <taxon>Burkholderiales</taxon>
        <taxon>Burkholderiaceae</taxon>
        <taxon>Cupriavidus</taxon>
    </lineage>
</organism>
<evidence type="ECO:0000256" key="7">
    <source>
        <dbReference type="ARBA" id="ARBA00023136"/>
    </source>
</evidence>
<evidence type="ECO:0008006" key="12">
    <source>
        <dbReference type="Google" id="ProtNLM"/>
    </source>
</evidence>
<evidence type="ECO:0000256" key="9">
    <source>
        <dbReference type="SAM" id="Phobius"/>
    </source>
</evidence>
<dbReference type="Pfam" id="PF25539">
    <property type="entry name" value="Bestrophin_2"/>
    <property type="match status" value="1"/>
</dbReference>
<evidence type="ECO:0000256" key="1">
    <source>
        <dbReference type="ARBA" id="ARBA00004651"/>
    </source>
</evidence>
<dbReference type="PANTHER" id="PTHR33281:SF19">
    <property type="entry name" value="VOLTAGE-DEPENDENT ANION CHANNEL-FORMING PROTEIN YNEE"/>
    <property type="match status" value="1"/>
</dbReference>
<evidence type="ECO:0000256" key="4">
    <source>
        <dbReference type="ARBA" id="ARBA00022692"/>
    </source>
</evidence>
<sequence length="308" mass="34056">MIVRPRPSLLQLFFIARGSIIGQILPQLATVFAVSACVAWVHDTHPDWLPRFTSAPFTLLGIALSIFLGFRNNAGYERWWEARKQWGHLIAIARRFARQGQLLANAPPAGDPALRECLQKLTIAFAHALVLHLRPGQDDARVRAWLDPETLASCDAGRNRPEILLRMLSSKLAQACRNGTLSDIQYQLLEQSVGEMGAVHTACERIATTPVPFAYTLLLHRTAYLFCFLLPFGLIDALGVGMPVMTVLVAYTFFGLDALAGELEQPFGERPNHLPIGALATTIEINLREALGEVDLPPMPEPAQYVLM</sequence>
<evidence type="ECO:0000256" key="3">
    <source>
        <dbReference type="ARBA" id="ARBA00022475"/>
    </source>
</evidence>
<keyword evidence="2" id="KW-0813">Transport</keyword>
<evidence type="ECO:0000256" key="6">
    <source>
        <dbReference type="ARBA" id="ARBA00023065"/>
    </source>
</evidence>
<feature type="transmembrane region" description="Helical" evidence="9">
    <location>
        <begin position="20"/>
        <end position="42"/>
    </location>
</feature>
<feature type="transmembrane region" description="Helical" evidence="9">
    <location>
        <begin position="223"/>
        <end position="254"/>
    </location>
</feature>
<keyword evidence="6" id="KW-0406">Ion transport</keyword>
<dbReference type="PANTHER" id="PTHR33281">
    <property type="entry name" value="UPF0187 PROTEIN YNEE"/>
    <property type="match status" value="1"/>
</dbReference>
<keyword evidence="7 9" id="KW-0472">Membrane</keyword>
<comment type="caution">
    <text evidence="10">The sequence shown here is derived from an EMBL/GenBank/DDBJ whole genome shotgun (WGS) entry which is preliminary data.</text>
</comment>
<keyword evidence="4 9" id="KW-0812">Transmembrane</keyword>
<dbReference type="InterPro" id="IPR044669">
    <property type="entry name" value="YneE/VCCN1/2-like"/>
</dbReference>
<protein>
    <recommendedName>
        <fullName evidence="12">Bestrophin</fullName>
    </recommendedName>
</protein>
<dbReference type="EMBL" id="CAJPVI010000004">
    <property type="protein sequence ID" value="CAG2134501.1"/>
    <property type="molecule type" value="Genomic_DNA"/>
</dbReference>
<comment type="subcellular location">
    <subcellularLocation>
        <location evidence="1">Cell membrane</location>
        <topology evidence="1">Multi-pass membrane protein</topology>
    </subcellularLocation>
</comment>
<keyword evidence="3" id="KW-1003">Cell membrane</keyword>
<dbReference type="Proteomes" id="UP000672657">
    <property type="component" value="Unassembled WGS sequence"/>
</dbReference>
<reference evidence="10 11" key="1">
    <citation type="submission" date="2021-03" db="EMBL/GenBank/DDBJ databases">
        <authorList>
            <person name="Peeters C."/>
        </authorList>
    </citation>
    <scope>NUCLEOTIDE SEQUENCE [LARGE SCALE GENOMIC DNA]</scope>
    <source>
        <strain evidence="10 11">LMG 26411</strain>
    </source>
</reference>
<dbReference type="RefSeq" id="WP_211952185.1">
    <property type="nucleotide sequence ID" value="NZ_CAJPVI010000004.1"/>
</dbReference>
<accession>A0ABM8TC10</accession>
<feature type="transmembrane region" description="Helical" evidence="9">
    <location>
        <begin position="48"/>
        <end position="70"/>
    </location>
</feature>
<evidence type="ECO:0000256" key="8">
    <source>
        <dbReference type="ARBA" id="ARBA00034708"/>
    </source>
</evidence>
<gene>
    <name evidence="10" type="ORF">LMG26411_00978</name>
</gene>
<keyword evidence="5 9" id="KW-1133">Transmembrane helix</keyword>
<evidence type="ECO:0000256" key="2">
    <source>
        <dbReference type="ARBA" id="ARBA00022448"/>
    </source>
</evidence>
<name>A0ABM8TC10_9BURK</name>
<keyword evidence="11" id="KW-1185">Reference proteome</keyword>
<evidence type="ECO:0000313" key="10">
    <source>
        <dbReference type="EMBL" id="CAG2134501.1"/>
    </source>
</evidence>
<evidence type="ECO:0000313" key="11">
    <source>
        <dbReference type="Proteomes" id="UP000672657"/>
    </source>
</evidence>
<proteinExistence type="inferred from homology"/>
<evidence type="ECO:0000256" key="5">
    <source>
        <dbReference type="ARBA" id="ARBA00022989"/>
    </source>
</evidence>
<comment type="similarity">
    <text evidence="8">Belongs to the anion channel-forming bestrophin (TC 1.A.46) family.</text>
</comment>